<dbReference type="Proteomes" id="UP001165121">
    <property type="component" value="Unassembled WGS sequence"/>
</dbReference>
<name>A0A9W6YDD4_9STRA</name>
<protein>
    <submittedName>
        <fullName evidence="1">Unnamed protein product</fullName>
    </submittedName>
</protein>
<gene>
    <name evidence="1" type="ORF">Pfra01_002569000</name>
</gene>
<dbReference type="AlphaFoldDB" id="A0A9W6YDD4"/>
<dbReference type="EMBL" id="BSXT01005043">
    <property type="protein sequence ID" value="GMF59467.1"/>
    <property type="molecule type" value="Genomic_DNA"/>
</dbReference>
<dbReference type="Gene3D" id="1.20.5.110">
    <property type="match status" value="1"/>
</dbReference>
<sequence>MESQWRSQTKSTSKTSAYPSGWTALQIFSEANHLPVAFRMLDDLTDDVDEAQERMNFVMGRLSKMLKTKGVSTH</sequence>
<dbReference type="CDD" id="cd15841">
    <property type="entry name" value="SNARE_Qc"/>
    <property type="match status" value="1"/>
</dbReference>
<keyword evidence="2" id="KW-1185">Reference proteome</keyword>
<proteinExistence type="predicted"/>
<reference evidence="1" key="1">
    <citation type="submission" date="2023-04" db="EMBL/GenBank/DDBJ databases">
        <title>Phytophthora fragariaefolia NBRC 109709.</title>
        <authorList>
            <person name="Ichikawa N."/>
            <person name="Sato H."/>
            <person name="Tonouchi N."/>
        </authorList>
    </citation>
    <scope>NUCLEOTIDE SEQUENCE</scope>
    <source>
        <strain evidence="1">NBRC 109709</strain>
    </source>
</reference>
<comment type="caution">
    <text evidence="1">The sequence shown here is derived from an EMBL/GenBank/DDBJ whole genome shotgun (WGS) entry which is preliminary data.</text>
</comment>
<accession>A0A9W6YDD4</accession>
<evidence type="ECO:0000313" key="2">
    <source>
        <dbReference type="Proteomes" id="UP001165121"/>
    </source>
</evidence>
<dbReference type="OrthoDB" id="546861at2759"/>
<organism evidence="1 2">
    <name type="scientific">Phytophthora fragariaefolia</name>
    <dbReference type="NCBI Taxonomy" id="1490495"/>
    <lineage>
        <taxon>Eukaryota</taxon>
        <taxon>Sar</taxon>
        <taxon>Stramenopiles</taxon>
        <taxon>Oomycota</taxon>
        <taxon>Peronosporomycetes</taxon>
        <taxon>Peronosporales</taxon>
        <taxon>Peronosporaceae</taxon>
        <taxon>Phytophthora</taxon>
    </lineage>
</organism>
<evidence type="ECO:0000313" key="1">
    <source>
        <dbReference type="EMBL" id="GMF59467.1"/>
    </source>
</evidence>